<evidence type="ECO:0000259" key="2">
    <source>
        <dbReference type="Pfam" id="PF11738"/>
    </source>
</evidence>
<feature type="transmembrane region" description="Helical" evidence="1">
    <location>
        <begin position="39"/>
        <end position="59"/>
    </location>
</feature>
<dbReference type="Gene3D" id="3.30.565.40">
    <property type="entry name" value="Fervidobacterium nodosum Rt17-B1 like"/>
    <property type="match status" value="1"/>
</dbReference>
<dbReference type="AlphaFoldDB" id="A0A919XEQ8"/>
<comment type="caution">
    <text evidence="3">The sequence shown here is derived from an EMBL/GenBank/DDBJ whole genome shotgun (WGS) entry which is preliminary data.</text>
</comment>
<evidence type="ECO:0000313" key="3">
    <source>
        <dbReference type="EMBL" id="GIO29640.1"/>
    </source>
</evidence>
<keyword evidence="1" id="KW-1133">Transmembrane helix</keyword>
<dbReference type="RefSeq" id="WP_160037719.1">
    <property type="nucleotide sequence ID" value="NZ_BORQ01000001.1"/>
</dbReference>
<sequence length="291" mass="32518">MNEQLEQLKSKYKSTPIPDELDFVVKRAIKQSKKRSGGWVKSLVGVGAAAMIFVTGINASPTFAKALSDVPYVGSLVKVLTFTEFKVDEETAKADIKVPAITNMENKTLEAALNNKYLEESKKLYSDFTTEMKELKKNGGGHTGVDSGYEVKTDNDQILAIGRYVVNTVGSSSTTFKYDTIDKKNQILITLPSLFKDDSYIKLISENIKEQMRQQMKTDPDKTYWTTDIDGKSELDIDPIKKDQSFYINNEGKLVISFDKYEVAPGYMGVVEFIIPTHVIADALVSNAYIK</sequence>
<reference evidence="3" key="1">
    <citation type="submission" date="2021-03" db="EMBL/GenBank/DDBJ databases">
        <title>Antimicrobial resistance genes in bacteria isolated from Japanese honey, and their potential for conferring macrolide and lincosamide resistance in the American foulbrood pathogen Paenibacillus larvae.</title>
        <authorList>
            <person name="Okamoto M."/>
            <person name="Kumagai M."/>
            <person name="Kanamori H."/>
            <person name="Takamatsu D."/>
        </authorList>
    </citation>
    <scope>NUCLEOTIDE SEQUENCE</scope>
    <source>
        <strain evidence="3">J2TS6</strain>
    </source>
</reference>
<gene>
    <name evidence="3" type="ORF">J2TS6_07810</name>
</gene>
<dbReference type="InterPro" id="IPR021729">
    <property type="entry name" value="DUF3298"/>
</dbReference>
<dbReference type="Gene3D" id="3.90.640.20">
    <property type="entry name" value="Heat-shock cognate protein, ATPase"/>
    <property type="match status" value="1"/>
</dbReference>
<name>A0A919XEQ8_9BACL</name>
<dbReference type="Proteomes" id="UP000679779">
    <property type="component" value="Unassembled WGS sequence"/>
</dbReference>
<feature type="domain" description="DUF3298" evidence="2">
    <location>
        <begin position="194"/>
        <end position="277"/>
    </location>
</feature>
<dbReference type="Pfam" id="PF11738">
    <property type="entry name" value="DUF3298"/>
    <property type="match status" value="1"/>
</dbReference>
<keyword evidence="1" id="KW-0472">Membrane</keyword>
<dbReference type="EMBL" id="BORQ01000001">
    <property type="protein sequence ID" value="GIO29640.1"/>
    <property type="molecule type" value="Genomic_DNA"/>
</dbReference>
<keyword evidence="1" id="KW-0812">Transmembrane</keyword>
<evidence type="ECO:0000313" key="4">
    <source>
        <dbReference type="Proteomes" id="UP000679779"/>
    </source>
</evidence>
<evidence type="ECO:0000256" key="1">
    <source>
        <dbReference type="SAM" id="Phobius"/>
    </source>
</evidence>
<protein>
    <submittedName>
        <fullName evidence="3">Anti-sigma-V factor RsiV</fullName>
    </submittedName>
</protein>
<organism evidence="3 4">
    <name type="scientific">Paenibacillus albilobatus</name>
    <dbReference type="NCBI Taxonomy" id="2716884"/>
    <lineage>
        <taxon>Bacteria</taxon>
        <taxon>Bacillati</taxon>
        <taxon>Bacillota</taxon>
        <taxon>Bacilli</taxon>
        <taxon>Bacillales</taxon>
        <taxon>Paenibacillaceae</taxon>
        <taxon>Paenibacillus</taxon>
    </lineage>
</organism>
<keyword evidence="4" id="KW-1185">Reference proteome</keyword>
<dbReference type="InterPro" id="IPR037126">
    <property type="entry name" value="PdaC/RsiV-like_sf"/>
</dbReference>
<accession>A0A919XEQ8</accession>
<proteinExistence type="predicted"/>